<dbReference type="SUPFAM" id="SSF48403">
    <property type="entry name" value="Ankyrin repeat"/>
    <property type="match status" value="1"/>
</dbReference>
<dbReference type="GO" id="GO:0043124">
    <property type="term" value="P:negative regulation of canonical NF-kappaB signal transduction"/>
    <property type="evidence" value="ECO:0007669"/>
    <property type="project" value="InterPro"/>
</dbReference>
<dbReference type="InterPro" id="IPR036770">
    <property type="entry name" value="Ankyrin_rpt-contain_sf"/>
</dbReference>
<keyword evidence="4" id="KW-0677">Repeat</keyword>
<feature type="compositionally biased region" description="Polar residues" evidence="9">
    <location>
        <begin position="459"/>
        <end position="468"/>
    </location>
</feature>
<name>A0AAD1SYH7_PELCU</name>
<evidence type="ECO:0000259" key="10">
    <source>
        <dbReference type="Pfam" id="PF07001"/>
    </source>
</evidence>
<feature type="region of interest" description="Disordered" evidence="9">
    <location>
        <begin position="101"/>
        <end position="177"/>
    </location>
</feature>
<dbReference type="AlphaFoldDB" id="A0AAD1SYH7"/>
<dbReference type="PANTHER" id="PTHR15263:SF1">
    <property type="entry name" value="NF-KAPPA-B INHIBITOR-LIKE PROTEIN 1"/>
    <property type="match status" value="1"/>
</dbReference>
<evidence type="ECO:0000256" key="2">
    <source>
        <dbReference type="ARBA" id="ARBA00014259"/>
    </source>
</evidence>
<gene>
    <name evidence="11" type="ORF">PECUL_23A051717</name>
</gene>
<keyword evidence="6" id="KW-0539">Nucleus</keyword>
<feature type="region of interest" description="Disordered" evidence="9">
    <location>
        <begin position="453"/>
        <end position="495"/>
    </location>
</feature>
<feature type="compositionally biased region" description="Pro residues" evidence="9">
    <location>
        <begin position="21"/>
        <end position="30"/>
    </location>
</feature>
<evidence type="ECO:0000256" key="1">
    <source>
        <dbReference type="ARBA" id="ARBA00004123"/>
    </source>
</evidence>
<proteinExistence type="predicted"/>
<organism evidence="11 12">
    <name type="scientific">Pelobates cultripes</name>
    <name type="common">Western spadefoot toad</name>
    <dbReference type="NCBI Taxonomy" id="61616"/>
    <lineage>
        <taxon>Eukaryota</taxon>
        <taxon>Metazoa</taxon>
        <taxon>Chordata</taxon>
        <taxon>Craniata</taxon>
        <taxon>Vertebrata</taxon>
        <taxon>Euteleostomi</taxon>
        <taxon>Amphibia</taxon>
        <taxon>Batrachia</taxon>
        <taxon>Anura</taxon>
        <taxon>Pelobatoidea</taxon>
        <taxon>Pelobatidae</taxon>
        <taxon>Pelobates</taxon>
    </lineage>
</organism>
<evidence type="ECO:0000256" key="6">
    <source>
        <dbReference type="ARBA" id="ARBA00023242"/>
    </source>
</evidence>
<feature type="region of interest" description="Disordered" evidence="9">
    <location>
        <begin position="21"/>
        <end position="71"/>
    </location>
</feature>
<keyword evidence="12" id="KW-1185">Reference proteome</keyword>
<feature type="compositionally biased region" description="Basic and acidic residues" evidence="9">
    <location>
        <begin position="469"/>
        <end position="490"/>
    </location>
</feature>
<dbReference type="Pfam" id="PF07001">
    <property type="entry name" value="BAT2_N"/>
    <property type="match status" value="1"/>
</dbReference>
<feature type="compositionally biased region" description="Pro residues" evidence="9">
    <location>
        <begin position="166"/>
        <end position="177"/>
    </location>
</feature>
<dbReference type="Gene3D" id="1.25.40.20">
    <property type="entry name" value="Ankyrin repeat-containing domain"/>
    <property type="match status" value="1"/>
</dbReference>
<keyword evidence="5" id="KW-0040">ANK repeat</keyword>
<protein>
    <recommendedName>
        <fullName evidence="2">NF-kappa-B inhibitor-like protein 1</fullName>
    </recommendedName>
    <alternativeName>
        <fullName evidence="7">Inhibitor of kappa B-like protein</fullName>
    </alternativeName>
    <alternativeName>
        <fullName evidence="8">Nuclear factor of kappa light polypeptide gene enhancer in B-cells inhibitor-like 1</fullName>
    </alternativeName>
</protein>
<sequence length="641" mass="71115">MDVTSHTNGLWASFHHLVINPPPPSNYKPFPDPKTRSSEPPHPARRAQSVLNELPPRCQSGWGRLQKGRMGKSLEVQKPAVAPRHGLQSLGKVAIARRMPPPANLPSLKAENKGNDPNVSLVPKDGSGWASKQDTPEPKSTDVSPAVQPESQPPPATQTPASSQPKRPPVSQEPPPPVAAVVKTWAQASVTHGAQGDGGVSNITWRQQDVFPGSVNQTDRKLHFRCVLPSPLPGTHILQLIVPGSNWQREDLMSFRRELRALRYVQQGNVLRLKSYLRRHRHLRLDEPLPGAQSLLHASCTIQGEACAVLLLRKGADPLKCDAAGNNALHVAARAAEKGGWTVYTDLVVPILKRCPQSLDAPNLHGTTPRQILRRVEDLMDLSSQRSTCGGKPPGDQATTVESLEWRNKLLAECMDEYDETFGQYEDDFSDQPPDVETFESWADRIFREYKAKKGRPSFRSQQATSKGTQRDMQEQKYLERQQQKERELRQAQNERYQQRCQEVFGAAGTASNTGDGKAEDPGNAKGSDSETYAGTRKGEIRAGNSKIDQRTGARLLGYIDIPWPVPGGTADQMAQAIAAGADSSDTELYKRYMRAQRVTWHPDRFFQRCGARLLEKDRDRVLETVTALSQELNRMAEQAK</sequence>
<evidence type="ECO:0000256" key="8">
    <source>
        <dbReference type="ARBA" id="ARBA00030802"/>
    </source>
</evidence>
<dbReference type="EMBL" id="OW240920">
    <property type="protein sequence ID" value="CAH2314397.1"/>
    <property type="molecule type" value="Genomic_DNA"/>
</dbReference>
<dbReference type="InterPro" id="IPR009738">
    <property type="entry name" value="BAT2_N"/>
</dbReference>
<evidence type="ECO:0000256" key="5">
    <source>
        <dbReference type="ARBA" id="ARBA00023043"/>
    </source>
</evidence>
<reference evidence="11" key="1">
    <citation type="submission" date="2022-03" db="EMBL/GenBank/DDBJ databases">
        <authorList>
            <person name="Alioto T."/>
            <person name="Alioto T."/>
            <person name="Gomez Garrido J."/>
        </authorList>
    </citation>
    <scope>NUCLEOTIDE SEQUENCE</scope>
</reference>
<feature type="region of interest" description="Disordered" evidence="9">
    <location>
        <begin position="508"/>
        <end position="545"/>
    </location>
</feature>
<evidence type="ECO:0000313" key="12">
    <source>
        <dbReference type="Proteomes" id="UP001295444"/>
    </source>
</evidence>
<dbReference type="PANTHER" id="PTHR15263">
    <property type="entry name" value="I-KAPPA-B-LIKE PROTEIN IKBL"/>
    <property type="match status" value="1"/>
</dbReference>
<keyword evidence="3" id="KW-0597">Phosphoprotein</keyword>
<evidence type="ECO:0000313" key="11">
    <source>
        <dbReference type="EMBL" id="CAH2314397.1"/>
    </source>
</evidence>
<evidence type="ECO:0000256" key="7">
    <source>
        <dbReference type="ARBA" id="ARBA00030621"/>
    </source>
</evidence>
<evidence type="ECO:0000256" key="9">
    <source>
        <dbReference type="SAM" id="MobiDB-lite"/>
    </source>
</evidence>
<evidence type="ECO:0000256" key="3">
    <source>
        <dbReference type="ARBA" id="ARBA00022553"/>
    </source>
</evidence>
<accession>A0AAD1SYH7</accession>
<dbReference type="Proteomes" id="UP001295444">
    <property type="component" value="Chromosome 09"/>
</dbReference>
<feature type="domain" description="BAT2 N-terminal" evidence="10">
    <location>
        <begin position="71"/>
        <end position="204"/>
    </location>
</feature>
<comment type="subcellular location">
    <subcellularLocation>
        <location evidence="1">Nucleus</location>
    </subcellularLocation>
</comment>
<dbReference type="GO" id="GO:0005634">
    <property type="term" value="C:nucleus"/>
    <property type="evidence" value="ECO:0007669"/>
    <property type="project" value="UniProtKB-SubCell"/>
</dbReference>
<evidence type="ECO:0000256" key="4">
    <source>
        <dbReference type="ARBA" id="ARBA00022737"/>
    </source>
</evidence>
<dbReference type="InterPro" id="IPR038753">
    <property type="entry name" value="NFKBIL1"/>
</dbReference>